<evidence type="ECO:0000313" key="13">
    <source>
        <dbReference type="Proteomes" id="UP000199138"/>
    </source>
</evidence>
<evidence type="ECO:0000256" key="2">
    <source>
        <dbReference type="ARBA" id="ARBA00012637"/>
    </source>
</evidence>
<keyword evidence="13" id="KW-1185">Reference proteome</keyword>
<evidence type="ECO:0000259" key="11">
    <source>
        <dbReference type="Pfam" id="PF22366"/>
    </source>
</evidence>
<comment type="catalytic activity">
    <reaction evidence="8">
        <text>a quinone + NADH + H(+) = a quinol + NAD(+)</text>
        <dbReference type="Rhea" id="RHEA:46160"/>
        <dbReference type="ChEBI" id="CHEBI:15378"/>
        <dbReference type="ChEBI" id="CHEBI:24646"/>
        <dbReference type="ChEBI" id="CHEBI:57540"/>
        <dbReference type="ChEBI" id="CHEBI:57945"/>
        <dbReference type="ChEBI" id="CHEBI:132124"/>
        <dbReference type="EC" id="1.6.5.9"/>
    </reaction>
</comment>
<dbReference type="STRING" id="1224947.SAMN05216480_10734"/>
<evidence type="ECO:0000259" key="10">
    <source>
        <dbReference type="Pfam" id="PF07992"/>
    </source>
</evidence>
<keyword evidence="5" id="KW-0809">Transit peptide</keyword>
<dbReference type="GO" id="GO:0050136">
    <property type="term" value="F:NADH dehydrogenase (quinone) (non-electrogenic) activity"/>
    <property type="evidence" value="ECO:0007669"/>
    <property type="project" value="UniProtKB-EC"/>
</dbReference>
<evidence type="ECO:0000256" key="9">
    <source>
        <dbReference type="SAM" id="Phobius"/>
    </source>
</evidence>
<dbReference type="InterPro" id="IPR036188">
    <property type="entry name" value="FAD/NAD-bd_sf"/>
</dbReference>
<gene>
    <name evidence="12" type="ORF">SAMN05216480_10734</name>
</gene>
<dbReference type="OrthoDB" id="9781621at2"/>
<dbReference type="InterPro" id="IPR045024">
    <property type="entry name" value="NDH-2"/>
</dbReference>
<organism evidence="12 13">
    <name type="scientific">Pustulibacterium marinum</name>
    <dbReference type="NCBI Taxonomy" id="1224947"/>
    <lineage>
        <taxon>Bacteria</taxon>
        <taxon>Pseudomonadati</taxon>
        <taxon>Bacteroidota</taxon>
        <taxon>Flavobacteriia</taxon>
        <taxon>Flavobacteriales</taxon>
        <taxon>Flavobacteriaceae</taxon>
        <taxon>Pustulibacterium</taxon>
    </lineage>
</organism>
<feature type="domain" description="FAD/NAD(P)-binding" evidence="10">
    <location>
        <begin position="10"/>
        <end position="329"/>
    </location>
</feature>
<evidence type="ECO:0000256" key="1">
    <source>
        <dbReference type="ARBA" id="ARBA00005272"/>
    </source>
</evidence>
<evidence type="ECO:0000256" key="7">
    <source>
        <dbReference type="ARBA" id="ARBA00023027"/>
    </source>
</evidence>
<evidence type="ECO:0000256" key="6">
    <source>
        <dbReference type="ARBA" id="ARBA00023002"/>
    </source>
</evidence>
<keyword evidence="7" id="KW-0520">NAD</keyword>
<evidence type="ECO:0000256" key="4">
    <source>
        <dbReference type="ARBA" id="ARBA00022827"/>
    </source>
</evidence>
<evidence type="ECO:0000256" key="3">
    <source>
        <dbReference type="ARBA" id="ARBA00022630"/>
    </source>
</evidence>
<dbReference type="InterPro" id="IPR054585">
    <property type="entry name" value="NDH2-like_C"/>
</dbReference>
<comment type="similarity">
    <text evidence="1">Belongs to the NADH dehydrogenase family.</text>
</comment>
<dbReference type="PRINTS" id="PR00411">
    <property type="entry name" value="PNDRDTASEI"/>
</dbReference>
<keyword evidence="4" id="KW-0274">FAD</keyword>
<dbReference type="EMBL" id="FPBK01000007">
    <property type="protein sequence ID" value="SFU55469.1"/>
    <property type="molecule type" value="Genomic_DNA"/>
</dbReference>
<dbReference type="EC" id="1.6.5.9" evidence="2"/>
<evidence type="ECO:0000256" key="8">
    <source>
        <dbReference type="ARBA" id="ARBA00047599"/>
    </source>
</evidence>
<protein>
    <recommendedName>
        <fullName evidence="2">NADH:ubiquinone reductase (non-electrogenic)</fullName>
        <ecNumber evidence="2">1.6.5.9</ecNumber>
    </recommendedName>
</protein>
<dbReference type="Pfam" id="PF07992">
    <property type="entry name" value="Pyr_redox_2"/>
    <property type="match status" value="1"/>
</dbReference>
<reference evidence="13" key="1">
    <citation type="submission" date="2016-10" db="EMBL/GenBank/DDBJ databases">
        <authorList>
            <person name="Varghese N."/>
            <person name="Submissions S."/>
        </authorList>
    </citation>
    <scope>NUCLEOTIDE SEQUENCE [LARGE SCALE GENOMIC DNA]</scope>
    <source>
        <strain evidence="13">CGMCC 1.12333</strain>
    </source>
</reference>
<dbReference type="Pfam" id="PF22366">
    <property type="entry name" value="NDH2_C"/>
    <property type="match status" value="1"/>
</dbReference>
<feature type="transmembrane region" description="Helical" evidence="9">
    <location>
        <begin position="371"/>
        <end position="393"/>
    </location>
</feature>
<dbReference type="Proteomes" id="UP000199138">
    <property type="component" value="Unassembled WGS sequence"/>
</dbReference>
<keyword evidence="3" id="KW-0285">Flavoprotein</keyword>
<dbReference type="SUPFAM" id="SSF51905">
    <property type="entry name" value="FAD/NAD(P)-binding domain"/>
    <property type="match status" value="1"/>
</dbReference>
<dbReference type="PRINTS" id="PR00368">
    <property type="entry name" value="FADPNR"/>
</dbReference>
<dbReference type="AlphaFoldDB" id="A0A1I7H429"/>
<proteinExistence type="inferred from homology"/>
<sequence length="442" mass="49890">MNIPDTKLPRVVIVGGGFAGISLAKKLKDLPIQLVMFDRHNYHTFQPLLYQVGTSGLEADSIGYPLRKIMKNHKNFHFRLGEVQNIDADANMINTSIGSLHYDYLVVATGTKTNYFGNKEIEANALPMKTIPQALNIRSFWLQNFEKASMTEDPKERKAYLTFVIVGAGPTGVELAGALAELKRNVLPRDYPDIDIENMEIHLLEGMGKVLPPMSDTASKKSEAFLKKLGVQIHLNTMVTSYDGTTVETKDGMKLKAKTFIWSAGVTGNPILGVKEGTIHDKAHRYIVNKYNQVEGYNNLFAIGDIALMMSDEYPKGHPQLAQPAIQQGALLAKNIKRMLNNKPMEEFEYVDKGSMATIGRNKAVADIKKLHFGGFFAWFIWMFVHLFSLVGFRNRVIVFFNWMYNYINFDKASRLIIRQFHRKPTEQDVVTTDDTTEVVSQ</sequence>
<name>A0A1I7H429_9FLAO</name>
<dbReference type="PANTHER" id="PTHR43706:SF47">
    <property type="entry name" value="EXTERNAL NADH-UBIQUINONE OXIDOREDUCTASE 1, MITOCHONDRIAL-RELATED"/>
    <property type="match status" value="1"/>
</dbReference>
<accession>A0A1I7H429</accession>
<evidence type="ECO:0000256" key="5">
    <source>
        <dbReference type="ARBA" id="ARBA00022946"/>
    </source>
</evidence>
<keyword evidence="9" id="KW-0812">Transmembrane</keyword>
<dbReference type="InterPro" id="IPR023753">
    <property type="entry name" value="FAD/NAD-binding_dom"/>
</dbReference>
<evidence type="ECO:0000313" key="12">
    <source>
        <dbReference type="EMBL" id="SFU55469.1"/>
    </source>
</evidence>
<keyword evidence="9" id="KW-1133">Transmembrane helix</keyword>
<feature type="domain" description="External alternative NADH-ubiquinone oxidoreductase-like C-terminal" evidence="11">
    <location>
        <begin position="353"/>
        <end position="407"/>
    </location>
</feature>
<keyword evidence="9" id="KW-0472">Membrane</keyword>
<keyword evidence="6" id="KW-0560">Oxidoreductase</keyword>
<dbReference type="Gene3D" id="3.50.50.100">
    <property type="match status" value="1"/>
</dbReference>
<dbReference type="PANTHER" id="PTHR43706">
    <property type="entry name" value="NADH DEHYDROGENASE"/>
    <property type="match status" value="1"/>
</dbReference>
<dbReference type="RefSeq" id="WP_093025101.1">
    <property type="nucleotide sequence ID" value="NZ_FPBK01000007.1"/>
</dbReference>